<sequence length="360" mass="39317">MQKIKLMINKYFCLGLFAIVLNVKAQNCTPQATGNTIGDNGCVSLTYQNQTVSYKTVRAADGNEWLQQNLGSSNVATSIADEGARGDYFQYGRWDDGHQLKTSQTTEEYPTPNNPVGLGAGTALFYIGGGTPWSGNYTGWFENPNQNDTWSAKNLSEVTEHNGIDPCKAIGDDWEIPSEADWDFVMQKENIFPRPAGATTGGIVRGFESNLKIAGAGSRKDASWAFEGARAYIWTKSASTNPNFYRYVYLGAAAGSTTGFGGDAKSFGYSVRCVNKTNNSLAVNDFTKSDFSFGPNPANKTITINTENALKSVEILSFTGQKISETKEKSVDVSRLTKGSYFIKITFENGKTTTKKFIKQ</sequence>
<comment type="caution">
    <text evidence="4">The sequence shown here is derived from an EMBL/GenBank/DDBJ whole genome shotgun (WGS) entry which is preliminary data.</text>
</comment>
<protein>
    <submittedName>
        <fullName evidence="4">Putative secreted protein (Por secretion system target)</fullName>
    </submittedName>
</protein>
<feature type="chain" id="PRO_5020914793" evidence="2">
    <location>
        <begin position="26"/>
        <end position="360"/>
    </location>
</feature>
<evidence type="ECO:0000256" key="1">
    <source>
        <dbReference type="ARBA" id="ARBA00022729"/>
    </source>
</evidence>
<feature type="signal peptide" evidence="2">
    <location>
        <begin position="1"/>
        <end position="25"/>
    </location>
</feature>
<evidence type="ECO:0000256" key="2">
    <source>
        <dbReference type="SAM" id="SignalP"/>
    </source>
</evidence>
<dbReference type="AlphaFoldDB" id="A0A4R8IG99"/>
<evidence type="ECO:0000313" key="5">
    <source>
        <dbReference type="Proteomes" id="UP000295313"/>
    </source>
</evidence>
<dbReference type="Proteomes" id="UP000295313">
    <property type="component" value="Unassembled WGS sequence"/>
</dbReference>
<keyword evidence="1 2" id="KW-0732">Signal</keyword>
<reference evidence="4 5" key="1">
    <citation type="submission" date="2019-03" db="EMBL/GenBank/DDBJ databases">
        <title>Genomic Encyclopedia of Type Strains, Phase III (KMG-III): the genomes of soil and plant-associated and newly described type strains.</title>
        <authorList>
            <person name="Whitman W."/>
        </authorList>
    </citation>
    <scope>NUCLEOTIDE SEQUENCE [LARGE SCALE GENOMIC DNA]</scope>
    <source>
        <strain evidence="4 5">CGMCC 1.12802</strain>
    </source>
</reference>
<organism evidence="4 5">
    <name type="scientific">Epilithonimonas xixisoli</name>
    <dbReference type="NCBI Taxonomy" id="1476462"/>
    <lineage>
        <taxon>Bacteria</taxon>
        <taxon>Pseudomonadati</taxon>
        <taxon>Bacteroidota</taxon>
        <taxon>Flavobacteriia</taxon>
        <taxon>Flavobacteriales</taxon>
        <taxon>Weeksellaceae</taxon>
        <taxon>Chryseobacterium group</taxon>
        <taxon>Epilithonimonas</taxon>
    </lineage>
</organism>
<feature type="domain" description="Secretion system C-terminal sorting" evidence="3">
    <location>
        <begin position="295"/>
        <end position="358"/>
    </location>
</feature>
<dbReference type="NCBIfam" id="TIGR04183">
    <property type="entry name" value="Por_Secre_tail"/>
    <property type="match status" value="1"/>
</dbReference>
<gene>
    <name evidence="4" type="ORF">B0I22_2115</name>
</gene>
<dbReference type="InterPro" id="IPR026444">
    <property type="entry name" value="Secre_tail"/>
</dbReference>
<keyword evidence="5" id="KW-1185">Reference proteome</keyword>
<evidence type="ECO:0000313" key="4">
    <source>
        <dbReference type="EMBL" id="TDX84494.1"/>
    </source>
</evidence>
<dbReference type="Pfam" id="PF18962">
    <property type="entry name" value="Por_Secre_tail"/>
    <property type="match status" value="1"/>
</dbReference>
<proteinExistence type="predicted"/>
<evidence type="ECO:0000259" key="3">
    <source>
        <dbReference type="Pfam" id="PF18962"/>
    </source>
</evidence>
<dbReference type="EMBL" id="SOEO01000002">
    <property type="protein sequence ID" value="TDX84494.1"/>
    <property type="molecule type" value="Genomic_DNA"/>
</dbReference>
<accession>A0A4R8IG99</accession>
<name>A0A4R8IG99_9FLAO</name>